<dbReference type="AlphaFoldDB" id="A0A4V6A507"/>
<name>A0A4V6A507_STECR</name>
<comment type="caution">
    <text evidence="1">The sequence shown here is derived from an EMBL/GenBank/DDBJ whole genome shotgun (WGS) entry which is preliminary data.</text>
</comment>
<protein>
    <submittedName>
        <fullName evidence="1">Uncharacterized protein</fullName>
    </submittedName>
</protein>
<dbReference type="EMBL" id="AZBU02000003">
    <property type="protein sequence ID" value="TKR89005.1"/>
    <property type="molecule type" value="Genomic_DNA"/>
</dbReference>
<organism evidence="1 2">
    <name type="scientific">Steinernema carpocapsae</name>
    <name type="common">Entomopathogenic nematode</name>
    <dbReference type="NCBI Taxonomy" id="34508"/>
    <lineage>
        <taxon>Eukaryota</taxon>
        <taxon>Metazoa</taxon>
        <taxon>Ecdysozoa</taxon>
        <taxon>Nematoda</taxon>
        <taxon>Chromadorea</taxon>
        <taxon>Rhabditida</taxon>
        <taxon>Tylenchina</taxon>
        <taxon>Panagrolaimomorpha</taxon>
        <taxon>Strongyloidoidea</taxon>
        <taxon>Steinernematidae</taxon>
        <taxon>Steinernema</taxon>
    </lineage>
</organism>
<evidence type="ECO:0000313" key="2">
    <source>
        <dbReference type="Proteomes" id="UP000298663"/>
    </source>
</evidence>
<dbReference type="GO" id="GO:0016791">
    <property type="term" value="F:phosphatase activity"/>
    <property type="evidence" value="ECO:0007669"/>
    <property type="project" value="UniProtKB-ARBA"/>
</dbReference>
<gene>
    <name evidence="1" type="ORF">L596_013169</name>
</gene>
<dbReference type="SUPFAM" id="SSF53254">
    <property type="entry name" value="Phosphoglycerate mutase-like"/>
    <property type="match status" value="1"/>
</dbReference>
<proteinExistence type="predicted"/>
<dbReference type="InterPro" id="IPR029033">
    <property type="entry name" value="His_PPase_superfam"/>
</dbReference>
<reference evidence="1 2" key="1">
    <citation type="journal article" date="2015" name="Genome Biol.">
        <title>Comparative genomics of Steinernema reveals deeply conserved gene regulatory networks.</title>
        <authorList>
            <person name="Dillman A.R."/>
            <person name="Macchietto M."/>
            <person name="Porter C.F."/>
            <person name="Rogers A."/>
            <person name="Williams B."/>
            <person name="Antoshechkin I."/>
            <person name="Lee M.M."/>
            <person name="Goodwin Z."/>
            <person name="Lu X."/>
            <person name="Lewis E.E."/>
            <person name="Goodrich-Blair H."/>
            <person name="Stock S.P."/>
            <person name="Adams B.J."/>
            <person name="Sternberg P.W."/>
            <person name="Mortazavi A."/>
        </authorList>
    </citation>
    <scope>NUCLEOTIDE SEQUENCE [LARGE SCALE GENOMIC DNA]</scope>
    <source>
        <strain evidence="1 2">ALL</strain>
    </source>
</reference>
<dbReference type="OrthoDB" id="258392at2759"/>
<keyword evidence="2" id="KW-1185">Reference proteome</keyword>
<dbReference type="Gene3D" id="3.40.50.1240">
    <property type="entry name" value="Phosphoglycerate mutase-like"/>
    <property type="match status" value="1"/>
</dbReference>
<sequence>MAQLALPNEAAWPSHWTPVSVHTTPLSQDLLNEGCSCLRRDQLDSELYYNPNLLNIMAQNKDLIDLIYTNAKINTKNVKLVKLYSGLQITQIIENMEKRTNGISKVLYHAYSAVSGLYFYV</sequence>
<accession>A0A4V6A507</accession>
<evidence type="ECO:0000313" key="1">
    <source>
        <dbReference type="EMBL" id="TKR89005.1"/>
    </source>
</evidence>
<reference evidence="1 2" key="2">
    <citation type="journal article" date="2019" name="G3 (Bethesda)">
        <title>Hybrid Assembly of the Genome of the Entomopathogenic Nematode Steinernema carpocapsae Identifies the X-Chromosome.</title>
        <authorList>
            <person name="Serra L."/>
            <person name="Macchietto M."/>
            <person name="Macias-Munoz A."/>
            <person name="McGill C.J."/>
            <person name="Rodriguez I.M."/>
            <person name="Rodriguez B."/>
            <person name="Murad R."/>
            <person name="Mortazavi A."/>
        </authorList>
    </citation>
    <scope>NUCLEOTIDE SEQUENCE [LARGE SCALE GENOMIC DNA]</scope>
    <source>
        <strain evidence="1 2">ALL</strain>
    </source>
</reference>
<dbReference type="Proteomes" id="UP000298663">
    <property type="component" value="Unassembled WGS sequence"/>
</dbReference>